<gene>
    <name evidence="4" type="primary">fdhD_11</name>
    <name evidence="4" type="ORF">SDC9_68079</name>
</gene>
<dbReference type="InterPro" id="IPR016193">
    <property type="entry name" value="Cytidine_deaminase-like"/>
</dbReference>
<dbReference type="InterPro" id="IPR011037">
    <property type="entry name" value="Pyrv_Knase-like_insert_dom_sf"/>
</dbReference>
<dbReference type="InterPro" id="IPR005302">
    <property type="entry name" value="MoCF_Sase_C"/>
</dbReference>
<dbReference type="Pfam" id="PF03473">
    <property type="entry name" value="MOSC"/>
    <property type="match status" value="1"/>
</dbReference>
<dbReference type="GO" id="GO:0030170">
    <property type="term" value="F:pyridoxal phosphate binding"/>
    <property type="evidence" value="ECO:0007669"/>
    <property type="project" value="InterPro"/>
</dbReference>
<dbReference type="PANTHER" id="PTHR30592:SF1">
    <property type="entry name" value="SULFUR CARRIER PROTEIN FDHD"/>
    <property type="match status" value="1"/>
</dbReference>
<sequence length="398" mass="42308">MAVCTAPAKGVQKKDQGEGRLVPGKGLEGDGHFGFAHRQVSLLDEADIEVMKRSIPTLFHGAFAENIVTEGIDLKALVLGDLLRIGTALLRVTQIGKECHSRCAIYEAAGDCIMPRLGIFCEVLTEGPVRVGDAVEFVPEELPERLVLREITRIAGGKGETVTDSMLREARVTLVLDGEEQVTAVCTPGEERYWAVGHLKCRRLIDGREDIASLEILPGEVRVARKKMTAGLPLLQRILSSSASALLEKDAGPALGPVESGNWSIPASALQDGADWLGEAPVFRATGGTHAAALIHRTGRRLFLTEDIGRHNAVDKAVGWAVLHAVPLGETALVVSGRLPEDMVHKAAGAGIPVLGSISAAIAEGAEAAERGGVTLAGFIRNGRMNVYTRPDRVMPDA</sequence>
<dbReference type="EMBL" id="VSSQ01003632">
    <property type="protein sequence ID" value="MPM21635.1"/>
    <property type="molecule type" value="Genomic_DNA"/>
</dbReference>
<dbReference type="Gene3D" id="2.40.33.20">
    <property type="entry name" value="PK beta-barrel domain-like"/>
    <property type="match status" value="1"/>
</dbReference>
<dbReference type="SUPFAM" id="SSF50800">
    <property type="entry name" value="PK beta-barrel domain-like"/>
    <property type="match status" value="1"/>
</dbReference>
<feature type="domain" description="MOSC" evidence="3">
    <location>
        <begin position="14"/>
        <end position="138"/>
    </location>
</feature>
<dbReference type="GO" id="GO:0006777">
    <property type="term" value="P:Mo-molybdopterin cofactor biosynthetic process"/>
    <property type="evidence" value="ECO:0007669"/>
    <property type="project" value="UniProtKB-KW"/>
</dbReference>
<dbReference type="Gene3D" id="3.10.20.10">
    <property type="match status" value="1"/>
</dbReference>
<dbReference type="Gene3D" id="3.40.140.10">
    <property type="entry name" value="Cytidine Deaminase, domain 2"/>
    <property type="match status" value="1"/>
</dbReference>
<dbReference type="SUPFAM" id="SSF53927">
    <property type="entry name" value="Cytidine deaminase-like"/>
    <property type="match status" value="1"/>
</dbReference>
<reference evidence="4" key="1">
    <citation type="submission" date="2019-08" db="EMBL/GenBank/DDBJ databases">
        <authorList>
            <person name="Kucharzyk K."/>
            <person name="Murdoch R.W."/>
            <person name="Higgins S."/>
            <person name="Loffler F."/>
        </authorList>
    </citation>
    <scope>NUCLEOTIDE SEQUENCE</scope>
</reference>
<dbReference type="AlphaFoldDB" id="A0A644XZG0"/>
<keyword evidence="2" id="KW-0501">Molybdenum cofactor biosynthesis</keyword>
<name>A0A644XZG0_9ZZZZ</name>
<proteinExistence type="inferred from homology"/>
<dbReference type="InterPro" id="IPR003786">
    <property type="entry name" value="FdhD"/>
</dbReference>
<dbReference type="Pfam" id="PF02634">
    <property type="entry name" value="FdhD-NarQ"/>
    <property type="match status" value="1"/>
</dbReference>
<keyword evidence="1" id="KW-0963">Cytoplasm</keyword>
<protein>
    <submittedName>
        <fullName evidence="4">Protein FdhD</fullName>
    </submittedName>
</protein>
<dbReference type="HAMAP" id="MF_00187">
    <property type="entry name" value="FdhD"/>
    <property type="match status" value="1"/>
</dbReference>
<dbReference type="GO" id="GO:0016783">
    <property type="term" value="F:sulfurtransferase activity"/>
    <property type="evidence" value="ECO:0007669"/>
    <property type="project" value="InterPro"/>
</dbReference>
<comment type="caution">
    <text evidence="4">The sequence shown here is derived from an EMBL/GenBank/DDBJ whole genome shotgun (WGS) entry which is preliminary data.</text>
</comment>
<dbReference type="PANTHER" id="PTHR30592">
    <property type="entry name" value="FORMATE DEHYDROGENASE"/>
    <property type="match status" value="1"/>
</dbReference>
<dbReference type="PROSITE" id="PS51340">
    <property type="entry name" value="MOSC"/>
    <property type="match status" value="1"/>
</dbReference>
<evidence type="ECO:0000256" key="2">
    <source>
        <dbReference type="ARBA" id="ARBA00023150"/>
    </source>
</evidence>
<evidence type="ECO:0000256" key="1">
    <source>
        <dbReference type="ARBA" id="ARBA00022490"/>
    </source>
</evidence>
<dbReference type="GO" id="GO:0030151">
    <property type="term" value="F:molybdenum ion binding"/>
    <property type="evidence" value="ECO:0007669"/>
    <property type="project" value="InterPro"/>
</dbReference>
<accession>A0A644XZG0</accession>
<organism evidence="4">
    <name type="scientific">bioreactor metagenome</name>
    <dbReference type="NCBI Taxonomy" id="1076179"/>
    <lineage>
        <taxon>unclassified sequences</taxon>
        <taxon>metagenomes</taxon>
        <taxon>ecological metagenomes</taxon>
    </lineage>
</organism>
<evidence type="ECO:0000259" key="3">
    <source>
        <dbReference type="PROSITE" id="PS51340"/>
    </source>
</evidence>
<dbReference type="NCBIfam" id="TIGR00129">
    <property type="entry name" value="fdhD_narQ"/>
    <property type="match status" value="1"/>
</dbReference>
<evidence type="ECO:0000313" key="4">
    <source>
        <dbReference type="EMBL" id="MPM21635.1"/>
    </source>
</evidence>